<gene>
    <name evidence="1" type="ORF">ERUC_LOCUS36950</name>
</gene>
<reference evidence="1 2" key="1">
    <citation type="submission" date="2022-03" db="EMBL/GenBank/DDBJ databases">
        <authorList>
            <person name="Macdonald S."/>
            <person name="Ahmed S."/>
            <person name="Newling K."/>
        </authorList>
    </citation>
    <scope>NUCLEOTIDE SEQUENCE [LARGE SCALE GENOMIC DNA]</scope>
</reference>
<organism evidence="1 2">
    <name type="scientific">Eruca vesicaria subsp. sativa</name>
    <name type="common">Garden rocket</name>
    <name type="synonym">Eruca sativa</name>
    <dbReference type="NCBI Taxonomy" id="29727"/>
    <lineage>
        <taxon>Eukaryota</taxon>
        <taxon>Viridiplantae</taxon>
        <taxon>Streptophyta</taxon>
        <taxon>Embryophyta</taxon>
        <taxon>Tracheophyta</taxon>
        <taxon>Spermatophyta</taxon>
        <taxon>Magnoliopsida</taxon>
        <taxon>eudicotyledons</taxon>
        <taxon>Gunneridae</taxon>
        <taxon>Pentapetalae</taxon>
        <taxon>rosids</taxon>
        <taxon>malvids</taxon>
        <taxon>Brassicales</taxon>
        <taxon>Brassicaceae</taxon>
        <taxon>Brassiceae</taxon>
        <taxon>Eruca</taxon>
    </lineage>
</organism>
<dbReference type="AlphaFoldDB" id="A0ABC8LLP3"/>
<feature type="non-terminal residue" evidence="1">
    <location>
        <position position="133"/>
    </location>
</feature>
<proteinExistence type="predicted"/>
<dbReference type="EMBL" id="CAKOAT010624043">
    <property type="protein sequence ID" value="CAH8384467.1"/>
    <property type="molecule type" value="Genomic_DNA"/>
</dbReference>
<keyword evidence="2" id="KW-1185">Reference proteome</keyword>
<protein>
    <submittedName>
        <fullName evidence="1">Uncharacterized protein</fullName>
    </submittedName>
</protein>
<accession>A0ABC8LLP3</accession>
<dbReference type="Proteomes" id="UP001642260">
    <property type="component" value="Unassembled WGS sequence"/>
</dbReference>
<evidence type="ECO:0000313" key="2">
    <source>
        <dbReference type="Proteomes" id="UP001642260"/>
    </source>
</evidence>
<comment type="caution">
    <text evidence="1">The sequence shown here is derived from an EMBL/GenBank/DDBJ whole genome shotgun (WGS) entry which is preliminary data.</text>
</comment>
<name>A0ABC8LLP3_ERUVS</name>
<evidence type="ECO:0000313" key="1">
    <source>
        <dbReference type="EMBL" id="CAH8384467.1"/>
    </source>
</evidence>
<sequence>MGLLFLGFGFWTFWSEKHMQKKRASFSFRNFLTGYYFCQVPREDYFQRAKPHRDYSTIVSCALMVGYGLLLTPDAEAGKGSECSDTGYYGGVTLVGINGFPRQLARAIVVQGAQPLFYPTAIGSEPQDQGLDA</sequence>